<dbReference type="RefSeq" id="WP_168206602.1">
    <property type="nucleotide sequence ID" value="NZ_CP036339.1"/>
</dbReference>
<feature type="compositionally biased region" description="Low complexity" evidence="1">
    <location>
        <begin position="45"/>
        <end position="54"/>
    </location>
</feature>
<dbReference type="Proteomes" id="UP000317909">
    <property type="component" value="Chromosome"/>
</dbReference>
<proteinExistence type="predicted"/>
<reference evidence="3 4" key="1">
    <citation type="submission" date="2019-02" db="EMBL/GenBank/DDBJ databases">
        <title>Deep-cultivation of Planctomycetes and their phenomic and genomic characterization uncovers novel biology.</title>
        <authorList>
            <person name="Wiegand S."/>
            <person name="Jogler M."/>
            <person name="Boedeker C."/>
            <person name="Pinto D."/>
            <person name="Vollmers J."/>
            <person name="Rivas-Marin E."/>
            <person name="Kohn T."/>
            <person name="Peeters S.H."/>
            <person name="Heuer A."/>
            <person name="Rast P."/>
            <person name="Oberbeckmann S."/>
            <person name="Bunk B."/>
            <person name="Jeske O."/>
            <person name="Meyerdierks A."/>
            <person name="Storesund J.E."/>
            <person name="Kallscheuer N."/>
            <person name="Luecker S."/>
            <person name="Lage O.M."/>
            <person name="Pohl T."/>
            <person name="Merkel B.J."/>
            <person name="Hornburger P."/>
            <person name="Mueller R.-W."/>
            <person name="Bruemmer F."/>
            <person name="Labrenz M."/>
            <person name="Spormann A.M."/>
            <person name="Op den Camp H."/>
            <person name="Overmann J."/>
            <person name="Amann R."/>
            <person name="Jetten M.S.M."/>
            <person name="Mascher T."/>
            <person name="Medema M.H."/>
            <person name="Devos D.P."/>
            <person name="Kaster A.-K."/>
            <person name="Ovreas L."/>
            <person name="Rohde M."/>
            <person name="Galperin M.Y."/>
            <person name="Jogler C."/>
        </authorList>
    </citation>
    <scope>NUCLEOTIDE SEQUENCE [LARGE SCALE GENOMIC DNA]</scope>
    <source>
        <strain evidence="3 4">I41</strain>
    </source>
</reference>
<keyword evidence="4" id="KW-1185">Reference proteome</keyword>
<feature type="region of interest" description="Disordered" evidence="1">
    <location>
        <begin position="45"/>
        <end position="81"/>
    </location>
</feature>
<dbReference type="Pfam" id="PF04338">
    <property type="entry name" value="DUF481"/>
    <property type="match status" value="1"/>
</dbReference>
<name>A0A517TRX6_9BACT</name>
<evidence type="ECO:0000313" key="4">
    <source>
        <dbReference type="Proteomes" id="UP000317909"/>
    </source>
</evidence>
<evidence type="ECO:0000256" key="2">
    <source>
        <dbReference type="SAM" id="SignalP"/>
    </source>
</evidence>
<dbReference type="EMBL" id="CP036339">
    <property type="protein sequence ID" value="QDT71125.1"/>
    <property type="molecule type" value="Genomic_DNA"/>
</dbReference>
<accession>A0A517TRX6</accession>
<organism evidence="3 4">
    <name type="scientific">Lacipirellula limnantheis</name>
    <dbReference type="NCBI Taxonomy" id="2528024"/>
    <lineage>
        <taxon>Bacteria</taxon>
        <taxon>Pseudomonadati</taxon>
        <taxon>Planctomycetota</taxon>
        <taxon>Planctomycetia</taxon>
        <taxon>Pirellulales</taxon>
        <taxon>Lacipirellulaceae</taxon>
        <taxon>Lacipirellula</taxon>
    </lineage>
</organism>
<protein>
    <recommendedName>
        <fullName evidence="5">DUF481 domain-containing protein</fullName>
    </recommendedName>
</protein>
<feature type="signal peptide" evidence="2">
    <location>
        <begin position="1"/>
        <end position="26"/>
    </location>
</feature>
<evidence type="ECO:0008006" key="5">
    <source>
        <dbReference type="Google" id="ProtNLM"/>
    </source>
</evidence>
<feature type="compositionally biased region" description="Low complexity" evidence="1">
    <location>
        <begin position="66"/>
        <end position="80"/>
    </location>
</feature>
<keyword evidence="2" id="KW-0732">Signal</keyword>
<dbReference type="KEGG" id="llh:I41_02800"/>
<dbReference type="AlphaFoldDB" id="A0A517TRX6"/>
<dbReference type="InterPro" id="IPR007433">
    <property type="entry name" value="DUF481"/>
</dbReference>
<gene>
    <name evidence="3" type="ORF">I41_02800</name>
</gene>
<evidence type="ECO:0000313" key="3">
    <source>
        <dbReference type="EMBL" id="QDT71125.1"/>
    </source>
</evidence>
<evidence type="ECO:0000256" key="1">
    <source>
        <dbReference type="SAM" id="MobiDB-lite"/>
    </source>
</evidence>
<sequence precursor="true">MPRCRILLLQCALTCVWAVGATWSAAQQSDAPGVLPPPGAVGAPLLGPAQGLPPESGLIEGPSASAPSGGEMMPAPAGGAKSWAEEIAAPPGPYDSLMELLTPGTTPETLAGSIDQMPITVYEWHQPAYWFGPTPWDAGLQLGINGSEGNNSVFSMRTGGHLNRETDRWKLKSSLNYNKTTTNGDVTQNNGIHDMRLDRILAETPWTLFFLENFIYDEFKVYHVQLSLNSGVGYNWIKTEATDFLTRMGVGTLREFGGIEDDWQPTAIAGFDFTRQLTKMQRLTAKVDYFPEWEDFGNYRVIADFGWEIQLDQPKNMSLKVSAIDRYDSTPDGSTPNALDYAVLMIWGL</sequence>
<feature type="chain" id="PRO_5022163583" description="DUF481 domain-containing protein" evidence="2">
    <location>
        <begin position="27"/>
        <end position="349"/>
    </location>
</feature>